<reference evidence="1" key="2">
    <citation type="submission" date="2020-08" db="EMBL/GenBank/DDBJ databases">
        <title>Plant Genome Project.</title>
        <authorList>
            <person name="Zhang R.-G."/>
        </authorList>
    </citation>
    <scope>NUCLEOTIDE SEQUENCE</scope>
    <source>
        <strain evidence="1">Huo1</strain>
        <tissue evidence="1">Leaf</tissue>
    </source>
</reference>
<dbReference type="AlphaFoldDB" id="A0A8X8WAS6"/>
<dbReference type="EMBL" id="PNBA02000019">
    <property type="protein sequence ID" value="KAG6391635.1"/>
    <property type="molecule type" value="Genomic_DNA"/>
</dbReference>
<comment type="caution">
    <text evidence="1">The sequence shown here is derived from an EMBL/GenBank/DDBJ whole genome shotgun (WGS) entry which is preliminary data.</text>
</comment>
<accession>A0A8X8WAS6</accession>
<name>A0A8X8WAS6_SALSN</name>
<reference evidence="1" key="1">
    <citation type="submission" date="2018-01" db="EMBL/GenBank/DDBJ databases">
        <authorList>
            <person name="Mao J.F."/>
        </authorList>
    </citation>
    <scope>NUCLEOTIDE SEQUENCE</scope>
    <source>
        <strain evidence="1">Huo1</strain>
        <tissue evidence="1">Leaf</tissue>
    </source>
</reference>
<proteinExistence type="predicted"/>
<gene>
    <name evidence="1" type="ORF">SASPL_149392</name>
</gene>
<dbReference type="PANTHER" id="PTHR33491">
    <property type="entry name" value="OSJNBA0016N04.9 PROTEIN"/>
    <property type="match status" value="1"/>
</dbReference>
<sequence>MELLNISIRGTVVVKQPVSLPINCSTDLSPGHLLVSLKGSPFTISASYNTLAVSGCNNSILLQINETNIREGCTSFCAANSAETSCDGINFCQTTLPPRLKELEYKYRTTQASNNGSSCGFIQPVEKTWLTNDYERFKALDRGSGFTPLVLEWEIGELKGYTDRICTYSDDYCLTVPDDVGRRYVEFADILMMNAAYILLVHTANHHSIIICLHTITRNCI</sequence>
<organism evidence="1">
    <name type="scientific">Salvia splendens</name>
    <name type="common">Scarlet sage</name>
    <dbReference type="NCBI Taxonomy" id="180675"/>
    <lineage>
        <taxon>Eukaryota</taxon>
        <taxon>Viridiplantae</taxon>
        <taxon>Streptophyta</taxon>
        <taxon>Embryophyta</taxon>
        <taxon>Tracheophyta</taxon>
        <taxon>Spermatophyta</taxon>
        <taxon>Magnoliopsida</taxon>
        <taxon>eudicotyledons</taxon>
        <taxon>Gunneridae</taxon>
        <taxon>Pentapetalae</taxon>
        <taxon>asterids</taxon>
        <taxon>lamiids</taxon>
        <taxon>Lamiales</taxon>
        <taxon>Lamiaceae</taxon>
        <taxon>Nepetoideae</taxon>
        <taxon>Mentheae</taxon>
        <taxon>Salviinae</taxon>
        <taxon>Salvia</taxon>
        <taxon>Salvia subgen. Calosphace</taxon>
        <taxon>core Calosphace</taxon>
    </lineage>
</organism>
<protein>
    <submittedName>
        <fullName evidence="1">Uncharacterized protein</fullName>
    </submittedName>
</protein>
<dbReference type="Proteomes" id="UP000298416">
    <property type="component" value="Unassembled WGS sequence"/>
</dbReference>
<keyword evidence="2" id="KW-1185">Reference proteome</keyword>
<evidence type="ECO:0000313" key="2">
    <source>
        <dbReference type="Proteomes" id="UP000298416"/>
    </source>
</evidence>
<evidence type="ECO:0000313" key="1">
    <source>
        <dbReference type="EMBL" id="KAG6391635.1"/>
    </source>
</evidence>